<evidence type="ECO:0000313" key="2">
    <source>
        <dbReference type="EMBL" id="SVC84816.1"/>
    </source>
</evidence>
<dbReference type="InterPro" id="IPR003029">
    <property type="entry name" value="S1_domain"/>
</dbReference>
<proteinExistence type="predicted"/>
<accession>A0A382QH92</accession>
<name>A0A382QH92_9ZZZZ</name>
<dbReference type="GO" id="GO:0003676">
    <property type="term" value="F:nucleic acid binding"/>
    <property type="evidence" value="ECO:0007669"/>
    <property type="project" value="InterPro"/>
</dbReference>
<protein>
    <recommendedName>
        <fullName evidence="1">S1 motif domain-containing protein</fullName>
    </recommendedName>
</protein>
<gene>
    <name evidence="2" type="ORF">METZ01_LOCUS337670</name>
</gene>
<reference evidence="2" key="1">
    <citation type="submission" date="2018-05" db="EMBL/GenBank/DDBJ databases">
        <authorList>
            <person name="Lanie J.A."/>
            <person name="Ng W.-L."/>
            <person name="Kazmierczak K.M."/>
            <person name="Andrzejewski T.M."/>
            <person name="Davidsen T.M."/>
            <person name="Wayne K.J."/>
            <person name="Tettelin H."/>
            <person name="Glass J.I."/>
            <person name="Rusch D."/>
            <person name="Podicherti R."/>
            <person name="Tsui H.-C.T."/>
            <person name="Winkler M.E."/>
        </authorList>
    </citation>
    <scope>NUCLEOTIDE SEQUENCE</scope>
</reference>
<dbReference type="SUPFAM" id="SSF50249">
    <property type="entry name" value="Nucleic acid-binding proteins"/>
    <property type="match status" value="1"/>
</dbReference>
<evidence type="ECO:0000259" key="1">
    <source>
        <dbReference type="PROSITE" id="PS50126"/>
    </source>
</evidence>
<dbReference type="EMBL" id="UINC01114484">
    <property type="protein sequence ID" value="SVC84816.1"/>
    <property type="molecule type" value="Genomic_DNA"/>
</dbReference>
<dbReference type="AlphaFoldDB" id="A0A382QH92"/>
<dbReference type="PROSITE" id="PS50126">
    <property type="entry name" value="S1"/>
    <property type="match status" value="1"/>
</dbReference>
<sequence length="259" mass="29082">EGEPIDDQPTGFVVKINGEIEAFLPFTLCSRFREADMNYDGETVALMVESFDPNSLSIIVREITITDQDIDIALVNEALDLIGQAYENGKYIRGTIVAEKKKWADSEIDRKRAGYLVTINGIEAFLPAALSYYPYGIDIAHIIGTNIIASVVEINVDRMTITLSMKSPYENLILIKPVPQMNKLTTGLVTQVTPYNVYILLPQNVMGIIPRYMYPGIEHNDLLKLTGSLINCIPFRVKNWDESNQDLCMLVSFAPERNI</sequence>
<dbReference type="InterPro" id="IPR012340">
    <property type="entry name" value="NA-bd_OB-fold"/>
</dbReference>
<organism evidence="2">
    <name type="scientific">marine metagenome</name>
    <dbReference type="NCBI Taxonomy" id="408172"/>
    <lineage>
        <taxon>unclassified sequences</taxon>
        <taxon>metagenomes</taxon>
        <taxon>ecological metagenomes</taxon>
    </lineage>
</organism>
<feature type="non-terminal residue" evidence="2">
    <location>
        <position position="1"/>
    </location>
</feature>
<feature type="domain" description="S1 motif" evidence="1">
    <location>
        <begin position="89"/>
        <end position="166"/>
    </location>
</feature>